<dbReference type="InParanoid" id="B0CUE1"/>
<proteinExistence type="predicted"/>
<feature type="region of interest" description="Disordered" evidence="1">
    <location>
        <begin position="22"/>
        <end position="109"/>
    </location>
</feature>
<dbReference type="OrthoDB" id="5589766at2759"/>
<feature type="compositionally biased region" description="Basic and acidic residues" evidence="1">
    <location>
        <begin position="628"/>
        <end position="675"/>
    </location>
</feature>
<evidence type="ECO:0000256" key="1">
    <source>
        <dbReference type="SAM" id="MobiDB-lite"/>
    </source>
</evidence>
<feature type="compositionally biased region" description="Basic and acidic residues" evidence="1">
    <location>
        <begin position="471"/>
        <end position="496"/>
    </location>
</feature>
<dbReference type="GO" id="GO:0005737">
    <property type="term" value="C:cytoplasm"/>
    <property type="evidence" value="ECO:0007669"/>
    <property type="project" value="TreeGrafter"/>
</dbReference>
<dbReference type="PANTHER" id="PTHR28089:SF1">
    <property type="entry name" value="PROTEIN ZDS1-RELATED"/>
    <property type="match status" value="1"/>
</dbReference>
<reference evidence="3 4" key="1">
    <citation type="journal article" date="2008" name="Nature">
        <title>The genome of Laccaria bicolor provides insights into mycorrhizal symbiosis.</title>
        <authorList>
            <person name="Martin F."/>
            <person name="Aerts A."/>
            <person name="Ahren D."/>
            <person name="Brun A."/>
            <person name="Danchin E.G.J."/>
            <person name="Duchaussoy F."/>
            <person name="Gibon J."/>
            <person name="Kohler A."/>
            <person name="Lindquist E."/>
            <person name="Pereda V."/>
            <person name="Salamov A."/>
            <person name="Shapiro H.J."/>
            <person name="Wuyts J."/>
            <person name="Blaudez D."/>
            <person name="Buee M."/>
            <person name="Brokstein P."/>
            <person name="Canbaeck B."/>
            <person name="Cohen D."/>
            <person name="Courty P.E."/>
            <person name="Coutinho P.M."/>
            <person name="Delaruelle C."/>
            <person name="Detter J.C."/>
            <person name="Deveau A."/>
            <person name="DiFazio S."/>
            <person name="Duplessis S."/>
            <person name="Fraissinet-Tachet L."/>
            <person name="Lucic E."/>
            <person name="Frey-Klett P."/>
            <person name="Fourrey C."/>
            <person name="Feussner I."/>
            <person name="Gay G."/>
            <person name="Grimwood J."/>
            <person name="Hoegger P.J."/>
            <person name="Jain P."/>
            <person name="Kilaru S."/>
            <person name="Labbe J."/>
            <person name="Lin Y.C."/>
            <person name="Legue V."/>
            <person name="Le Tacon F."/>
            <person name="Marmeisse R."/>
            <person name="Melayah D."/>
            <person name="Montanini B."/>
            <person name="Muratet M."/>
            <person name="Nehls U."/>
            <person name="Niculita-Hirzel H."/>
            <person name="Oudot-Le Secq M.P."/>
            <person name="Peter M."/>
            <person name="Quesneville H."/>
            <person name="Rajashekar B."/>
            <person name="Reich M."/>
            <person name="Rouhier N."/>
            <person name="Schmutz J."/>
            <person name="Yin T."/>
            <person name="Chalot M."/>
            <person name="Henrissat B."/>
            <person name="Kuees U."/>
            <person name="Lucas S."/>
            <person name="Van de Peer Y."/>
            <person name="Podila G.K."/>
            <person name="Polle A."/>
            <person name="Pukkila P.J."/>
            <person name="Richardson P.M."/>
            <person name="Rouze P."/>
            <person name="Sanders I.R."/>
            <person name="Stajich J.E."/>
            <person name="Tunlid A."/>
            <person name="Tuskan G."/>
            <person name="Grigoriev I.V."/>
        </authorList>
    </citation>
    <scope>NUCLEOTIDE SEQUENCE [LARGE SCALE GENOMIC DNA]</scope>
    <source>
        <strain evidence="4">S238N-H82 / ATCC MYA-4686</strain>
    </source>
</reference>
<sequence>MAARTLQPSEYDIQREVEALRDIRRRSSNPGALAIDPDLPNQSPPSSPTSTYWSGKSAASTSGSKDGDFPATSNDARSPVDLIGHRDDASRTSDTANPNNPADDPFHLFWVPAGLHPEIAPAEFRAFLKEHARSPPPSDDDALERSNSMSSSLSSRSSLNRKRSMLSRQYRPQENDGVEEENVVPLKRTRSRYVTHQGPPLTINDLQRLEELAEEATDSDDPSKLRSVLRRSLSLNLSPSAIEHMDEMPDMGDEADIPIIVPPPGQILRRAARTKIRKPGLPGDGGGHRFGASRRGAPSKSGTEHRTSSELSSSDHGELESAISDRRRTVSDDGYHTNGRPDSFSEEASIFDAYARDDEDEPAPVLITSPPPETSLPLPTEASSQPVPEVKPALLEALGPVIHHPQPQRLVVQQPSNDPVRMPSPSESPITPLTSYTPPTLHPTTSPSPPSHHQRKEKEKDKGKGIFGKWGGDKGGKKSAKDKERENRDRAAAEKEKEAGFFGSLFGAKKKQDAEYQSPITGGASGREAAQALLGASKSSKSYVPPTSPGLAPGVTNSFARYPLHVERAIYRLSHIKLANPRRPLYEQVLISNLMFWYLGVINKAQNPQQTSAQATTNGSPSTDTQNAEEKQEEDKERREREQRENAEKERLERERSEKEQREKEMEMKKKESGRRGSLTKTPVGGAGGRRAEMPIKGPQYEMQHRVMEQEYGGYNGQPQQGGRPPSAPAAAMNGPPGQQYPRSPQPSQYPNNPPKLVPAPQKSQYPDNYYYQSENQQQRPGLPPGAMPPGMVQSSSSPPQRRTSPPSSSHERSRSPPQQNNVYQQQQGRQQQYHNNVSQENLGMSGGHKSPGRSLSATATTSLALPSTNGNMRKGNSAHASLPQRPRTSEGNKGNGEEEDLPLSVWQQRRK</sequence>
<keyword evidence="4" id="KW-1185">Reference proteome</keyword>
<feature type="compositionally biased region" description="Low complexity" evidence="1">
    <location>
        <begin position="428"/>
        <end position="445"/>
    </location>
</feature>
<accession>B0CUE1</accession>
<organism evidence="4">
    <name type="scientific">Laccaria bicolor (strain S238N-H82 / ATCC MYA-4686)</name>
    <name type="common">Bicoloured deceiver</name>
    <name type="synonym">Laccaria laccata var. bicolor</name>
    <dbReference type="NCBI Taxonomy" id="486041"/>
    <lineage>
        <taxon>Eukaryota</taxon>
        <taxon>Fungi</taxon>
        <taxon>Dikarya</taxon>
        <taxon>Basidiomycota</taxon>
        <taxon>Agaricomycotina</taxon>
        <taxon>Agaricomycetes</taxon>
        <taxon>Agaricomycetidae</taxon>
        <taxon>Agaricales</taxon>
        <taxon>Agaricineae</taxon>
        <taxon>Hydnangiaceae</taxon>
        <taxon>Laccaria</taxon>
    </lineage>
</organism>
<feature type="compositionally biased region" description="Basic and acidic residues" evidence="1">
    <location>
        <begin position="302"/>
        <end position="335"/>
    </location>
</feature>
<dbReference type="GO" id="GO:0010971">
    <property type="term" value="P:positive regulation of G2/M transition of mitotic cell cycle"/>
    <property type="evidence" value="ECO:0007669"/>
    <property type="project" value="TreeGrafter"/>
</dbReference>
<feature type="compositionally biased region" description="Polar residues" evidence="1">
    <location>
        <begin position="762"/>
        <end position="780"/>
    </location>
</feature>
<dbReference type="GeneID" id="6070489"/>
<feature type="compositionally biased region" description="Low complexity" evidence="1">
    <location>
        <begin position="710"/>
        <end position="751"/>
    </location>
</feature>
<name>B0CUE1_LACBS</name>
<feature type="compositionally biased region" description="Low complexity" evidence="1">
    <location>
        <begin position="789"/>
        <end position="809"/>
    </location>
</feature>
<evidence type="ECO:0000313" key="3">
    <source>
        <dbReference type="EMBL" id="EDR14654.1"/>
    </source>
</evidence>
<dbReference type="InterPro" id="IPR040206">
    <property type="entry name" value="Zds1/2"/>
</dbReference>
<dbReference type="AlphaFoldDB" id="B0CUE1"/>
<dbReference type="SMART" id="SM01327">
    <property type="entry name" value="Zds_C"/>
    <property type="match status" value="1"/>
</dbReference>
<feature type="compositionally biased region" description="Polar residues" evidence="1">
    <location>
        <begin position="609"/>
        <end position="625"/>
    </location>
</feature>
<dbReference type="GO" id="GO:0030010">
    <property type="term" value="P:establishment of cell polarity"/>
    <property type="evidence" value="ECO:0007669"/>
    <property type="project" value="TreeGrafter"/>
</dbReference>
<feature type="region of interest" description="Disordered" evidence="1">
    <location>
        <begin position="609"/>
        <end position="912"/>
    </location>
</feature>
<feature type="compositionally biased region" description="Low complexity" evidence="1">
    <location>
        <begin position="48"/>
        <end position="64"/>
    </location>
</feature>
<dbReference type="HOGENOM" id="CLU_319117_0_0_1"/>
<dbReference type="Proteomes" id="UP000001194">
    <property type="component" value="Unassembled WGS sequence"/>
</dbReference>
<dbReference type="PANTHER" id="PTHR28089">
    <property type="entry name" value="PROTEIN ZDS1-RELATED"/>
    <property type="match status" value="1"/>
</dbReference>
<feature type="compositionally biased region" description="Low complexity" evidence="1">
    <location>
        <begin position="816"/>
        <end position="837"/>
    </location>
</feature>
<dbReference type="KEGG" id="lbc:LACBIDRAFT_292100"/>
<feature type="region of interest" description="Disordered" evidence="1">
    <location>
        <begin position="127"/>
        <end position="183"/>
    </location>
</feature>
<protein>
    <submittedName>
        <fullName evidence="3">Predicted protein</fullName>
    </submittedName>
</protein>
<dbReference type="Pfam" id="PF08632">
    <property type="entry name" value="Zds_C"/>
    <property type="match status" value="1"/>
</dbReference>
<dbReference type="InterPro" id="IPR013941">
    <property type="entry name" value="ZDS1_C"/>
</dbReference>
<evidence type="ECO:0000313" key="4">
    <source>
        <dbReference type="Proteomes" id="UP000001194"/>
    </source>
</evidence>
<dbReference type="RefSeq" id="XP_001875213.1">
    <property type="nucleotide sequence ID" value="XM_001875178.1"/>
</dbReference>
<feature type="compositionally biased region" description="Low complexity" evidence="1">
    <location>
        <begin position="855"/>
        <end position="866"/>
    </location>
</feature>
<dbReference type="EMBL" id="DS547092">
    <property type="protein sequence ID" value="EDR14654.1"/>
    <property type="molecule type" value="Genomic_DNA"/>
</dbReference>
<gene>
    <name evidence="3" type="ORF">LACBIDRAFT_292100</name>
</gene>
<feature type="domain" description="Protein Zds1 C-terminal" evidence="2">
    <location>
        <begin position="551"/>
        <end position="603"/>
    </location>
</feature>
<feature type="region of interest" description="Disordered" evidence="1">
    <location>
        <begin position="399"/>
        <end position="496"/>
    </location>
</feature>
<feature type="compositionally biased region" description="Low complexity" evidence="1">
    <location>
        <begin position="145"/>
        <end position="158"/>
    </location>
</feature>
<evidence type="ECO:0000259" key="2">
    <source>
        <dbReference type="SMART" id="SM01327"/>
    </source>
</evidence>
<feature type="region of interest" description="Disordered" evidence="1">
    <location>
        <begin position="269"/>
        <end position="387"/>
    </location>
</feature>